<feature type="region of interest" description="Disordered" evidence="3">
    <location>
        <begin position="32"/>
        <end position="61"/>
    </location>
</feature>
<keyword evidence="5" id="KW-1185">Reference proteome</keyword>
<dbReference type="GO" id="GO:0003723">
    <property type="term" value="F:RNA binding"/>
    <property type="evidence" value="ECO:0007669"/>
    <property type="project" value="InterPro"/>
</dbReference>
<keyword evidence="1" id="KW-0540">Nuclease</keyword>
<dbReference type="InterPro" id="IPR000026">
    <property type="entry name" value="N1-like"/>
</dbReference>
<dbReference type="AlphaFoldDB" id="A0A6L7F326"/>
<feature type="compositionally biased region" description="Low complexity" evidence="3">
    <location>
        <begin position="32"/>
        <end position="59"/>
    </location>
</feature>
<protein>
    <submittedName>
        <fullName evidence="4">Ribonuclease</fullName>
    </submittedName>
</protein>
<organism evidence="4 5">
    <name type="scientific">Nocardioides flavescens</name>
    <dbReference type="NCBI Taxonomy" id="2691959"/>
    <lineage>
        <taxon>Bacteria</taxon>
        <taxon>Bacillati</taxon>
        <taxon>Actinomycetota</taxon>
        <taxon>Actinomycetes</taxon>
        <taxon>Propionibacteriales</taxon>
        <taxon>Nocardioidaceae</taxon>
        <taxon>Nocardioides</taxon>
    </lineage>
</organism>
<dbReference type="Gene3D" id="3.10.450.30">
    <property type="entry name" value="Microbial ribonucleases"/>
    <property type="match status" value="1"/>
</dbReference>
<dbReference type="GO" id="GO:0004521">
    <property type="term" value="F:RNA endonuclease activity"/>
    <property type="evidence" value="ECO:0007669"/>
    <property type="project" value="InterPro"/>
</dbReference>
<comment type="caution">
    <text evidence="4">The sequence shown here is derived from an EMBL/GenBank/DDBJ whole genome shotgun (WGS) entry which is preliminary data.</text>
</comment>
<dbReference type="InterPro" id="IPR016191">
    <property type="entry name" value="Ribonuclease/ribotoxin"/>
</dbReference>
<dbReference type="Proteomes" id="UP000473325">
    <property type="component" value="Unassembled WGS sequence"/>
</dbReference>
<gene>
    <name evidence="4" type="ORF">GRQ65_14790</name>
</gene>
<accession>A0A6L7F326</accession>
<keyword evidence="2" id="KW-0378">Hydrolase</keyword>
<dbReference type="RefSeq" id="WP_160878754.1">
    <property type="nucleotide sequence ID" value="NZ_WUEK01000009.1"/>
</dbReference>
<evidence type="ECO:0000256" key="2">
    <source>
        <dbReference type="ARBA" id="ARBA00022801"/>
    </source>
</evidence>
<evidence type="ECO:0000256" key="1">
    <source>
        <dbReference type="ARBA" id="ARBA00022722"/>
    </source>
</evidence>
<feature type="region of interest" description="Disordered" evidence="3">
    <location>
        <begin position="81"/>
        <end position="139"/>
    </location>
</feature>
<proteinExistence type="predicted"/>
<evidence type="ECO:0000313" key="5">
    <source>
        <dbReference type="Proteomes" id="UP000473325"/>
    </source>
</evidence>
<dbReference type="Pfam" id="PF00545">
    <property type="entry name" value="Ribonuclease"/>
    <property type="match status" value="1"/>
</dbReference>
<evidence type="ECO:0000313" key="4">
    <source>
        <dbReference type="EMBL" id="MXG90814.1"/>
    </source>
</evidence>
<evidence type="ECO:0000256" key="3">
    <source>
        <dbReference type="SAM" id="MobiDB-lite"/>
    </source>
</evidence>
<sequence length="157" mass="16736">MSPALRRQLRTAAAVVVFALAAYLGFGQLAPDSGPGGSTDSSSSSSSSSLDAPSTDAATGLRWISEADLPVEARETLELIDAGGPFPYPGRDGATFENREGLLPPAPRGHYAEYTVPTPGEDDRGPRRIVVGDGDGPDPEWFWTDDHYDSFARILRE</sequence>
<dbReference type="EMBL" id="WUEK01000009">
    <property type="protein sequence ID" value="MXG90814.1"/>
    <property type="molecule type" value="Genomic_DNA"/>
</dbReference>
<dbReference type="SUPFAM" id="SSF53933">
    <property type="entry name" value="Microbial ribonucleases"/>
    <property type="match status" value="1"/>
</dbReference>
<dbReference type="GO" id="GO:0016787">
    <property type="term" value="F:hydrolase activity"/>
    <property type="evidence" value="ECO:0007669"/>
    <property type="project" value="UniProtKB-KW"/>
</dbReference>
<name>A0A6L7F326_9ACTN</name>
<reference evidence="4 5" key="1">
    <citation type="submission" date="2019-12" db="EMBL/GenBank/DDBJ databases">
        <authorList>
            <person name="Kun Z."/>
        </authorList>
    </citation>
    <scope>NUCLEOTIDE SEQUENCE [LARGE SCALE GENOMIC DNA]</scope>
    <source>
        <strain evidence="4 5">YIM 123512</strain>
    </source>
</reference>